<reference evidence="2 3" key="1">
    <citation type="journal article" date="2022" name="bioRxiv">
        <title>Genomics of Preaxostyla Flagellates Illuminates Evolutionary Transitions and the Path Towards Mitochondrial Loss.</title>
        <authorList>
            <person name="Novak L.V.F."/>
            <person name="Treitli S.C."/>
            <person name="Pyrih J."/>
            <person name="Halakuc P."/>
            <person name="Pipaliya S.V."/>
            <person name="Vacek V."/>
            <person name="Brzon O."/>
            <person name="Soukal P."/>
            <person name="Eme L."/>
            <person name="Dacks J.B."/>
            <person name="Karnkowska A."/>
            <person name="Elias M."/>
            <person name="Hampl V."/>
        </authorList>
    </citation>
    <scope>NUCLEOTIDE SEQUENCE [LARGE SCALE GENOMIC DNA]</scope>
    <source>
        <strain evidence="2">NAU3</strain>
        <tissue evidence="2">Gut</tissue>
    </source>
</reference>
<evidence type="ECO:0000313" key="3">
    <source>
        <dbReference type="Proteomes" id="UP001281761"/>
    </source>
</evidence>
<keyword evidence="1" id="KW-1133">Transmembrane helix</keyword>
<dbReference type="EMBL" id="JARBJD010000006">
    <property type="protein sequence ID" value="KAK2963580.1"/>
    <property type="molecule type" value="Genomic_DNA"/>
</dbReference>
<feature type="transmembrane region" description="Helical" evidence="1">
    <location>
        <begin position="228"/>
        <end position="247"/>
    </location>
</feature>
<evidence type="ECO:0000313" key="2">
    <source>
        <dbReference type="EMBL" id="KAK2963580.1"/>
    </source>
</evidence>
<comment type="caution">
    <text evidence="2">The sequence shown here is derived from an EMBL/GenBank/DDBJ whole genome shotgun (WGS) entry which is preliminary data.</text>
</comment>
<gene>
    <name evidence="2" type="ORF">BLNAU_1623</name>
</gene>
<dbReference type="Proteomes" id="UP001281761">
    <property type="component" value="Unassembled WGS sequence"/>
</dbReference>
<keyword evidence="1" id="KW-0472">Membrane</keyword>
<feature type="transmembrane region" description="Helical" evidence="1">
    <location>
        <begin position="259"/>
        <end position="276"/>
    </location>
</feature>
<proteinExistence type="predicted"/>
<organism evidence="2 3">
    <name type="scientific">Blattamonas nauphoetae</name>
    <dbReference type="NCBI Taxonomy" id="2049346"/>
    <lineage>
        <taxon>Eukaryota</taxon>
        <taxon>Metamonada</taxon>
        <taxon>Preaxostyla</taxon>
        <taxon>Oxymonadida</taxon>
        <taxon>Blattamonas</taxon>
    </lineage>
</organism>
<keyword evidence="3" id="KW-1185">Reference proteome</keyword>
<protein>
    <submittedName>
        <fullName evidence="2">Uncharacterized protein</fullName>
    </submittedName>
</protein>
<accession>A0ABQ9YIJ4</accession>
<sequence length="358" mass="40613">MRSCISTSSVLDEHSNDGMSSVRLSLSTDNSAFMNWDGRQIETMSDRSTVLRSLVAKIKDGHHIDDASEKKAVMLLDQIRPFGSVNVKAFVRGLIVSEPNNYLTDFVISITVLVSSSKQTIIKGTMLLLEHLFSSSSPTFKLKLIEAQMIPQIITSLNAQSLFVAKAEDIHTPLIRIVNQSLRLITPHGMKSLEIEHQHDQQKVHETVLHQFLVPLEEYLRNCCKRRFSFLAGSQSFGFVVLIQNLLDIYPYYLPTMDFVLSLPVVLTIPSCLTFLENEFIIRYILIHTFDIPEEWNKQTKNPRQAGMKLLLSLRMEGFDDATEQQLQSDKGEYFGSDVVDYSIKLNNLQGNNIGQLE</sequence>
<evidence type="ECO:0000256" key="1">
    <source>
        <dbReference type="SAM" id="Phobius"/>
    </source>
</evidence>
<keyword evidence="1" id="KW-0812">Transmembrane</keyword>
<name>A0ABQ9YIJ4_9EUKA</name>